<dbReference type="PANTHER" id="PTHR46312:SF2">
    <property type="entry name" value="NUCLEOTIDE-BINDING OLIGOMERIZATION DOMAIN-CONTAINING PROTEIN 2-LIKE"/>
    <property type="match status" value="1"/>
</dbReference>
<feature type="domain" description="NACHT" evidence="4">
    <location>
        <begin position="151"/>
        <end position="300"/>
    </location>
</feature>
<keyword evidence="2" id="KW-0067">ATP-binding</keyword>
<evidence type="ECO:0000256" key="3">
    <source>
        <dbReference type="SAM" id="MobiDB-lite"/>
    </source>
</evidence>
<accession>A0A7I8WDV6</accession>
<dbReference type="InterPro" id="IPR027417">
    <property type="entry name" value="P-loop_NTPase"/>
</dbReference>
<dbReference type="SUPFAM" id="SSF52047">
    <property type="entry name" value="RNI-like"/>
    <property type="match status" value="1"/>
</dbReference>
<dbReference type="Proteomes" id="UP000549394">
    <property type="component" value="Unassembled WGS sequence"/>
</dbReference>
<sequence>MERENVWINELLLYFRDEFKQELDDEEKYEKFRSYAIKEQIIDIDEFDKENNEKNFKYIFENYIIQSKTKEIVLILNSIHSPLQTRICNLSKDLLVERQKEVKRLFENRTTTSGFQFSFQAKRNFNLNIQNDYLLDENDFIHRGLFEKNKILFRGDAGIGKTYHAMKILYKWAYDKTFLQDYILLYVNLANVKDNCQYSDIIYDQNFSKESWVKKCLINFYLSDKCDENPKRIILLLDDTDKFSIENSKFSHLFQNINENNMKIIIWSRKWKFISHLQTFDLIFDIQKINNNQLFHYFNQETNSIELWNFLQNDTDLLEICKNPFFLQLMNKIWNNNEIINKKLSFYSEAVEELFKKQNLLIDSSIKENYIRDCSIMALNSLISDNPIPINNIIEESMYLWGLLTILKDPIKMKDKNQVDFLHVSFKEYLIAQYIIDIFQQKNEVELLKKSLQNYKNCFLLKNTFQFIKEMNIHVFLQLEKSFSNISLVMEIDERIFNIIREKSTNVVALKNVKIIPTIWPIVVNICKNISIIDFTDVEIDFSDFIQSGLNIKDTLKVLKVNGCFNGENDGNILETLINTFEQLEILILINIQLETTDLNDVNIKLEKLMELTIQDCQINEIENEEFLLCPNLISINIINNPITLETLKILLEILEMSYNLERLNVSNCNLSIYSDCNFEKFIKCHKQLTEIDLSGNFFCKQYEIDILEEFNNSRESQLKSFKMNNCKVIFQSQLLIEFLRCNRNIEILELYGNTIVENCNFHLIQQLFLDENIKVLKLPKIQLENYNTFLSDKDKELLEKFDRKINLTTLGFERECDNNELMIFALKMLIISSANLREICTEEEIFNGERLTPFVQSILSYQLPMKEGKDSFSEENLPSQHRQVSEDPKDLYGF</sequence>
<dbReference type="Gene3D" id="3.80.10.10">
    <property type="entry name" value="Ribonuclease Inhibitor"/>
    <property type="match status" value="1"/>
</dbReference>
<dbReference type="AlphaFoldDB" id="A0A7I8WDV6"/>
<name>A0A7I8WDV6_9ANNE</name>
<feature type="compositionally biased region" description="Basic and acidic residues" evidence="3">
    <location>
        <begin position="884"/>
        <end position="895"/>
    </location>
</feature>
<evidence type="ECO:0000313" key="5">
    <source>
        <dbReference type="EMBL" id="CAD5126369.1"/>
    </source>
</evidence>
<dbReference type="Pfam" id="PF05729">
    <property type="entry name" value="NACHT"/>
    <property type="match status" value="1"/>
</dbReference>
<evidence type="ECO:0000313" key="6">
    <source>
        <dbReference type="Proteomes" id="UP000549394"/>
    </source>
</evidence>
<dbReference type="EMBL" id="CAJFCJ010000045">
    <property type="protein sequence ID" value="CAD5126369.1"/>
    <property type="molecule type" value="Genomic_DNA"/>
</dbReference>
<evidence type="ECO:0000259" key="4">
    <source>
        <dbReference type="Pfam" id="PF05729"/>
    </source>
</evidence>
<dbReference type="SUPFAM" id="SSF52540">
    <property type="entry name" value="P-loop containing nucleoside triphosphate hydrolases"/>
    <property type="match status" value="1"/>
</dbReference>
<dbReference type="OrthoDB" id="10071976at2759"/>
<keyword evidence="6" id="KW-1185">Reference proteome</keyword>
<evidence type="ECO:0000256" key="1">
    <source>
        <dbReference type="ARBA" id="ARBA00022741"/>
    </source>
</evidence>
<keyword evidence="1" id="KW-0547">Nucleotide-binding</keyword>
<dbReference type="PANTHER" id="PTHR46312">
    <property type="entry name" value="NACHT DOMAIN-CONTAINING PROTEIN"/>
    <property type="match status" value="1"/>
</dbReference>
<feature type="region of interest" description="Disordered" evidence="3">
    <location>
        <begin position="870"/>
        <end position="895"/>
    </location>
</feature>
<evidence type="ECO:0000256" key="2">
    <source>
        <dbReference type="ARBA" id="ARBA00022840"/>
    </source>
</evidence>
<dbReference type="InterPro" id="IPR007111">
    <property type="entry name" value="NACHT_NTPase"/>
</dbReference>
<dbReference type="GO" id="GO:0005524">
    <property type="term" value="F:ATP binding"/>
    <property type="evidence" value="ECO:0007669"/>
    <property type="project" value="UniProtKB-KW"/>
</dbReference>
<dbReference type="InterPro" id="IPR032675">
    <property type="entry name" value="LRR_dom_sf"/>
</dbReference>
<protein>
    <submittedName>
        <fullName evidence="5">DgyrCDS14513</fullName>
    </submittedName>
</protein>
<organism evidence="5 6">
    <name type="scientific">Dimorphilus gyrociliatus</name>
    <dbReference type="NCBI Taxonomy" id="2664684"/>
    <lineage>
        <taxon>Eukaryota</taxon>
        <taxon>Metazoa</taxon>
        <taxon>Spiralia</taxon>
        <taxon>Lophotrochozoa</taxon>
        <taxon>Annelida</taxon>
        <taxon>Polychaeta</taxon>
        <taxon>Polychaeta incertae sedis</taxon>
        <taxon>Dinophilidae</taxon>
        <taxon>Dimorphilus</taxon>
    </lineage>
</organism>
<proteinExistence type="predicted"/>
<reference evidence="5 6" key="1">
    <citation type="submission" date="2020-08" db="EMBL/GenBank/DDBJ databases">
        <authorList>
            <person name="Hejnol A."/>
        </authorList>
    </citation>
    <scope>NUCLEOTIDE SEQUENCE [LARGE SCALE GENOMIC DNA]</scope>
</reference>
<dbReference type="Gene3D" id="3.40.50.300">
    <property type="entry name" value="P-loop containing nucleotide triphosphate hydrolases"/>
    <property type="match status" value="1"/>
</dbReference>
<gene>
    <name evidence="5" type="ORF">DGYR_LOCUS13615</name>
</gene>
<comment type="caution">
    <text evidence="5">The sequence shown here is derived from an EMBL/GenBank/DDBJ whole genome shotgun (WGS) entry which is preliminary data.</text>
</comment>